<proteinExistence type="inferred from homology"/>
<keyword evidence="6" id="KW-0441">Lipid A biosynthesis</keyword>
<dbReference type="PANTHER" id="PTHR30561:SF9">
    <property type="entry name" value="4-AMINO-4-DEOXY-L-ARABINOSE-PHOSPHOUNDECAPRENOL FLIPPASE SUBUNIT ARNF-RELATED"/>
    <property type="match status" value="1"/>
</dbReference>
<feature type="transmembrane region" description="Helical" evidence="12">
    <location>
        <begin position="98"/>
        <end position="116"/>
    </location>
</feature>
<accession>A0ABQ5NAE9</accession>
<keyword evidence="4" id="KW-0444">Lipid biosynthesis</keyword>
<evidence type="ECO:0000256" key="10">
    <source>
        <dbReference type="ARBA" id="ARBA00023098"/>
    </source>
</evidence>
<feature type="domain" description="EamA" evidence="13">
    <location>
        <begin position="20"/>
        <end position="114"/>
    </location>
</feature>
<evidence type="ECO:0000313" key="14">
    <source>
        <dbReference type="EMBL" id="GLC32047.1"/>
    </source>
</evidence>
<evidence type="ECO:0000256" key="6">
    <source>
        <dbReference type="ARBA" id="ARBA00022556"/>
    </source>
</evidence>
<dbReference type="EMBL" id="BRXR01000001">
    <property type="protein sequence ID" value="GLC32047.1"/>
    <property type="molecule type" value="Genomic_DNA"/>
</dbReference>
<dbReference type="Gene3D" id="1.10.3730.20">
    <property type="match status" value="1"/>
</dbReference>
<evidence type="ECO:0000313" key="15">
    <source>
        <dbReference type="Proteomes" id="UP001208567"/>
    </source>
</evidence>
<protein>
    <submittedName>
        <fullName evidence="14">Membrane protein</fullName>
    </submittedName>
</protein>
<evidence type="ECO:0000256" key="4">
    <source>
        <dbReference type="ARBA" id="ARBA00022516"/>
    </source>
</evidence>
<name>A0ABQ5NAE9_9CLOT</name>
<keyword evidence="5" id="KW-0997">Cell inner membrane</keyword>
<dbReference type="PANTHER" id="PTHR30561">
    <property type="entry name" value="SMR FAMILY PROTON-DEPENDENT DRUG EFFLUX TRANSPORTER SUGE"/>
    <property type="match status" value="1"/>
</dbReference>
<evidence type="ECO:0000256" key="1">
    <source>
        <dbReference type="ARBA" id="ARBA00004651"/>
    </source>
</evidence>
<evidence type="ECO:0000256" key="3">
    <source>
        <dbReference type="ARBA" id="ARBA00022475"/>
    </source>
</evidence>
<evidence type="ECO:0000256" key="7">
    <source>
        <dbReference type="ARBA" id="ARBA00022692"/>
    </source>
</evidence>
<evidence type="ECO:0000256" key="9">
    <source>
        <dbReference type="ARBA" id="ARBA00022989"/>
    </source>
</evidence>
<evidence type="ECO:0000256" key="5">
    <source>
        <dbReference type="ARBA" id="ARBA00022519"/>
    </source>
</evidence>
<dbReference type="Proteomes" id="UP001208567">
    <property type="component" value="Unassembled WGS sequence"/>
</dbReference>
<dbReference type="InterPro" id="IPR037185">
    <property type="entry name" value="EmrE-like"/>
</dbReference>
<comment type="caution">
    <text evidence="14">The sequence shown here is derived from an EMBL/GenBank/DDBJ whole genome shotgun (WGS) entry which is preliminary data.</text>
</comment>
<evidence type="ECO:0000256" key="2">
    <source>
        <dbReference type="ARBA" id="ARBA00007362"/>
    </source>
</evidence>
<dbReference type="Pfam" id="PF00892">
    <property type="entry name" value="EamA"/>
    <property type="match status" value="1"/>
</dbReference>
<evidence type="ECO:0000259" key="13">
    <source>
        <dbReference type="Pfam" id="PF00892"/>
    </source>
</evidence>
<evidence type="ECO:0000256" key="12">
    <source>
        <dbReference type="SAM" id="Phobius"/>
    </source>
</evidence>
<keyword evidence="9 12" id="KW-1133">Transmembrane helix</keyword>
<sequence>MQEFLNKFTLSIKNNLKGIILILIASIFTAVGQLFWKLSNGTNIMLLLIGFMCYGLGAVLMILAFRYGSLSVIHPMLSFGYIIAIFLGTAVLNEQITPLKLIAIAIIMIGVVLIGGGDV</sequence>
<organism evidence="14 15">
    <name type="scientific">Clostridium omnivorum</name>
    <dbReference type="NCBI Taxonomy" id="1604902"/>
    <lineage>
        <taxon>Bacteria</taxon>
        <taxon>Bacillati</taxon>
        <taxon>Bacillota</taxon>
        <taxon>Clostridia</taxon>
        <taxon>Eubacteriales</taxon>
        <taxon>Clostridiaceae</taxon>
        <taxon>Clostridium</taxon>
    </lineage>
</organism>
<gene>
    <name evidence="14" type="ORF">bsdE14_34570</name>
</gene>
<keyword evidence="8" id="KW-0448">Lipopolysaccharide biosynthesis</keyword>
<dbReference type="SUPFAM" id="SSF103481">
    <property type="entry name" value="Multidrug resistance efflux transporter EmrE"/>
    <property type="match status" value="1"/>
</dbReference>
<feature type="transmembrane region" description="Helical" evidence="12">
    <location>
        <begin position="44"/>
        <end position="65"/>
    </location>
</feature>
<keyword evidence="11 12" id="KW-0472">Membrane</keyword>
<feature type="transmembrane region" description="Helical" evidence="12">
    <location>
        <begin position="72"/>
        <end position="92"/>
    </location>
</feature>
<keyword evidence="10" id="KW-0443">Lipid metabolism</keyword>
<comment type="subcellular location">
    <subcellularLocation>
        <location evidence="1">Cell membrane</location>
        <topology evidence="1">Multi-pass membrane protein</topology>
    </subcellularLocation>
</comment>
<keyword evidence="15" id="KW-1185">Reference proteome</keyword>
<evidence type="ECO:0000256" key="8">
    <source>
        <dbReference type="ARBA" id="ARBA00022985"/>
    </source>
</evidence>
<reference evidence="14 15" key="1">
    <citation type="journal article" date="2024" name="Int. J. Syst. Evol. Microbiol.">
        <title>Clostridium omnivorum sp. nov., isolated from anoxic soil under the treatment of reductive soil disinfestation.</title>
        <authorList>
            <person name="Ueki A."/>
            <person name="Tonouchi A."/>
            <person name="Kaku N."/>
            <person name="Honma S."/>
            <person name="Ueki K."/>
        </authorList>
    </citation>
    <scope>NUCLEOTIDE SEQUENCE [LARGE SCALE GENOMIC DNA]</scope>
    <source>
        <strain evidence="14 15">E14</strain>
    </source>
</reference>
<dbReference type="InterPro" id="IPR000620">
    <property type="entry name" value="EamA_dom"/>
</dbReference>
<keyword evidence="7 12" id="KW-0812">Transmembrane</keyword>
<evidence type="ECO:0000256" key="11">
    <source>
        <dbReference type="ARBA" id="ARBA00023136"/>
    </source>
</evidence>
<comment type="similarity">
    <text evidence="2">Belongs to the EamA transporter family.</text>
</comment>
<dbReference type="InterPro" id="IPR000390">
    <property type="entry name" value="Small_drug/metabolite_transptr"/>
</dbReference>
<feature type="transmembrane region" description="Helical" evidence="12">
    <location>
        <begin position="20"/>
        <end position="38"/>
    </location>
</feature>
<keyword evidence="3" id="KW-1003">Cell membrane</keyword>